<dbReference type="Proteomes" id="UP000242999">
    <property type="component" value="Unassembled WGS sequence"/>
</dbReference>
<dbReference type="RefSeq" id="WP_093307598.1">
    <property type="nucleotide sequence ID" value="NZ_FNYH01000001.1"/>
</dbReference>
<dbReference type="InterPro" id="IPR029069">
    <property type="entry name" value="HotDog_dom_sf"/>
</dbReference>
<accession>A0A1H6Q5W8</accession>
<dbReference type="AlphaFoldDB" id="A0A1H6Q5W8"/>
<dbReference type="PIRSF" id="PIRSF003230">
    <property type="entry name" value="YbgC"/>
    <property type="match status" value="1"/>
</dbReference>
<keyword evidence="2" id="KW-0378">Hydrolase</keyword>
<evidence type="ECO:0000313" key="4">
    <source>
        <dbReference type="Proteomes" id="UP000242999"/>
    </source>
</evidence>
<evidence type="ECO:0000256" key="2">
    <source>
        <dbReference type="ARBA" id="ARBA00022801"/>
    </source>
</evidence>
<dbReference type="OrthoDB" id="9799036at2"/>
<dbReference type="EMBL" id="FNYH01000001">
    <property type="protein sequence ID" value="SEI37286.1"/>
    <property type="molecule type" value="Genomic_DNA"/>
</dbReference>
<evidence type="ECO:0000313" key="3">
    <source>
        <dbReference type="EMBL" id="SEI37286.1"/>
    </source>
</evidence>
<dbReference type="SUPFAM" id="SSF54637">
    <property type="entry name" value="Thioesterase/thiol ester dehydrase-isomerase"/>
    <property type="match status" value="1"/>
</dbReference>
<dbReference type="STRING" id="64971.SAMN05421831_10116"/>
<reference evidence="4" key="1">
    <citation type="submission" date="2016-10" db="EMBL/GenBank/DDBJ databases">
        <authorList>
            <person name="Varghese N."/>
            <person name="Submissions S."/>
        </authorList>
    </citation>
    <scope>NUCLEOTIDE SEQUENCE [LARGE SCALE GENOMIC DNA]</scope>
    <source>
        <strain evidence="4">DSM 7165</strain>
    </source>
</reference>
<dbReference type="Gene3D" id="3.10.129.10">
    <property type="entry name" value="Hotdog Thioesterase"/>
    <property type="match status" value="1"/>
</dbReference>
<evidence type="ECO:0000256" key="1">
    <source>
        <dbReference type="ARBA" id="ARBA00005953"/>
    </source>
</evidence>
<protein>
    <submittedName>
        <fullName evidence="3">Thioesterase-3</fullName>
    </submittedName>
</protein>
<keyword evidence="4" id="KW-1185">Reference proteome</keyword>
<dbReference type="GO" id="GO:0047617">
    <property type="term" value="F:fatty acyl-CoA hydrolase activity"/>
    <property type="evidence" value="ECO:0007669"/>
    <property type="project" value="TreeGrafter"/>
</dbReference>
<dbReference type="CDD" id="cd00586">
    <property type="entry name" value="4HBT"/>
    <property type="match status" value="1"/>
</dbReference>
<organism evidence="3 4">
    <name type="scientific">Allopseudospirillum japonicum</name>
    <dbReference type="NCBI Taxonomy" id="64971"/>
    <lineage>
        <taxon>Bacteria</taxon>
        <taxon>Pseudomonadati</taxon>
        <taxon>Pseudomonadota</taxon>
        <taxon>Gammaproteobacteria</taxon>
        <taxon>Oceanospirillales</taxon>
        <taxon>Oceanospirillaceae</taxon>
        <taxon>Allopseudospirillum</taxon>
    </lineage>
</organism>
<dbReference type="InterPro" id="IPR006684">
    <property type="entry name" value="YbgC/YbaW"/>
</dbReference>
<dbReference type="Pfam" id="PF13279">
    <property type="entry name" value="4HBT_2"/>
    <property type="match status" value="1"/>
</dbReference>
<sequence length="145" mass="16978">MINTTEIRVRGYHLDLYGHVNNARYLEFLEEGRWNFLEEVGELERISQSQVGMVVVNININYRYAARMNERLLVHTWMSELKERSAVMKQRIVLQDAPETLVVDADITFVIVDKHSGKSQRLEGPLRDQLQGWLLEHHPHTLLPC</sequence>
<name>A0A1H6Q5W8_9GAMM</name>
<proteinExistence type="inferred from homology"/>
<dbReference type="PANTHER" id="PTHR31793">
    <property type="entry name" value="4-HYDROXYBENZOYL-COA THIOESTERASE FAMILY MEMBER"/>
    <property type="match status" value="1"/>
</dbReference>
<dbReference type="NCBIfam" id="TIGR00051">
    <property type="entry name" value="YbgC/FadM family acyl-CoA thioesterase"/>
    <property type="match status" value="1"/>
</dbReference>
<dbReference type="PANTHER" id="PTHR31793:SF24">
    <property type="entry name" value="LONG-CHAIN ACYL-COA THIOESTERASE FADM"/>
    <property type="match status" value="1"/>
</dbReference>
<dbReference type="InterPro" id="IPR050563">
    <property type="entry name" value="4-hydroxybenzoyl-CoA_TE"/>
</dbReference>
<gene>
    <name evidence="3" type="ORF">SAMN05421831_10116</name>
</gene>
<comment type="similarity">
    <text evidence="1">Belongs to the 4-hydroxybenzoyl-CoA thioesterase family.</text>
</comment>